<sequence>MFTCDKWIASSHSKSIIGKEIVVIVLEDKEFWAQCQFIVKISEPLVHVLRLVDGDEKPAMGYLYDAMERPKENIKARCNNKDSIFSPFTRFIDSRWDKQLHSLLHAAGCLLNPKIFYSPSFKKNDVVRGFNCYVMKMKLDPDDQDKIIAELDLYNNVVGEFRHSLAICQRDKLNPIAWWTQFGCEVPTLQRFVVRVLSQYCSATGCERN</sequence>
<dbReference type="Proteomes" id="UP000811609">
    <property type="component" value="Chromosome 9"/>
</dbReference>
<protein>
    <recommendedName>
        <fullName evidence="1">HAT C-terminal dimerisation domain-containing protein</fullName>
    </recommendedName>
</protein>
<reference evidence="2" key="1">
    <citation type="submission" date="2020-12" db="EMBL/GenBank/DDBJ databases">
        <title>WGS assembly of Carya illinoinensis cv. Pawnee.</title>
        <authorList>
            <person name="Platts A."/>
            <person name="Shu S."/>
            <person name="Wright S."/>
            <person name="Barry K."/>
            <person name="Edger P."/>
            <person name="Pires J.C."/>
            <person name="Schmutz J."/>
        </authorList>
    </citation>
    <scope>NUCLEOTIDE SEQUENCE</scope>
    <source>
        <tissue evidence="2">Leaf</tissue>
    </source>
</reference>
<keyword evidence="3" id="KW-1185">Reference proteome</keyword>
<comment type="caution">
    <text evidence="2">The sequence shown here is derived from an EMBL/GenBank/DDBJ whole genome shotgun (WGS) entry which is preliminary data.</text>
</comment>
<dbReference type="PANTHER" id="PTHR32166:SF122">
    <property type="entry name" value="OS09G0499600 PROTEIN"/>
    <property type="match status" value="1"/>
</dbReference>
<evidence type="ECO:0000313" key="3">
    <source>
        <dbReference type="Proteomes" id="UP000811609"/>
    </source>
</evidence>
<gene>
    <name evidence="2" type="ORF">CIPAW_09G159500</name>
</gene>
<dbReference type="PANTHER" id="PTHR32166">
    <property type="entry name" value="OSJNBA0013A04.12 PROTEIN"/>
    <property type="match status" value="1"/>
</dbReference>
<dbReference type="Pfam" id="PF05699">
    <property type="entry name" value="Dimer_Tnp_hAT"/>
    <property type="match status" value="1"/>
</dbReference>
<proteinExistence type="predicted"/>
<dbReference type="AlphaFoldDB" id="A0A8T1PNW9"/>
<evidence type="ECO:0000259" key="1">
    <source>
        <dbReference type="Pfam" id="PF05699"/>
    </source>
</evidence>
<accession>A0A8T1PNW9</accession>
<feature type="domain" description="HAT C-terminal dimerisation" evidence="1">
    <location>
        <begin position="169"/>
        <end position="208"/>
    </location>
</feature>
<organism evidence="2 3">
    <name type="scientific">Carya illinoinensis</name>
    <name type="common">Pecan</name>
    <dbReference type="NCBI Taxonomy" id="32201"/>
    <lineage>
        <taxon>Eukaryota</taxon>
        <taxon>Viridiplantae</taxon>
        <taxon>Streptophyta</taxon>
        <taxon>Embryophyta</taxon>
        <taxon>Tracheophyta</taxon>
        <taxon>Spermatophyta</taxon>
        <taxon>Magnoliopsida</taxon>
        <taxon>eudicotyledons</taxon>
        <taxon>Gunneridae</taxon>
        <taxon>Pentapetalae</taxon>
        <taxon>rosids</taxon>
        <taxon>fabids</taxon>
        <taxon>Fagales</taxon>
        <taxon>Juglandaceae</taxon>
        <taxon>Carya</taxon>
    </lineage>
</organism>
<dbReference type="GO" id="GO:0046983">
    <property type="term" value="F:protein dimerization activity"/>
    <property type="evidence" value="ECO:0007669"/>
    <property type="project" value="InterPro"/>
</dbReference>
<evidence type="ECO:0000313" key="2">
    <source>
        <dbReference type="EMBL" id="KAG6642712.1"/>
    </source>
</evidence>
<dbReference type="InterPro" id="IPR008906">
    <property type="entry name" value="HATC_C_dom"/>
</dbReference>
<dbReference type="EMBL" id="CM031817">
    <property type="protein sequence ID" value="KAG6642712.1"/>
    <property type="molecule type" value="Genomic_DNA"/>
</dbReference>
<name>A0A8T1PNW9_CARIL</name>